<proteinExistence type="predicted"/>
<reference evidence="2 3" key="1">
    <citation type="journal article" date="2015" name="Sci. Rep.">
        <title>Chromosome-level genome map provides insights into diverse defense mechanisms in the medicinal fungus Ganoderma sinense.</title>
        <authorList>
            <person name="Zhu Y."/>
            <person name="Xu J."/>
            <person name="Sun C."/>
            <person name="Zhou S."/>
            <person name="Xu H."/>
            <person name="Nelson D.R."/>
            <person name="Qian J."/>
            <person name="Song J."/>
            <person name="Luo H."/>
            <person name="Xiang L."/>
            <person name="Li Y."/>
            <person name="Xu Z."/>
            <person name="Ji A."/>
            <person name="Wang L."/>
            <person name="Lu S."/>
            <person name="Hayward A."/>
            <person name="Sun W."/>
            <person name="Li X."/>
            <person name="Schwartz D.C."/>
            <person name="Wang Y."/>
            <person name="Chen S."/>
        </authorList>
    </citation>
    <scope>NUCLEOTIDE SEQUENCE [LARGE SCALE GENOMIC DNA]</scope>
    <source>
        <strain evidence="2 3">ZZ0214-1</strain>
    </source>
</reference>
<dbReference type="Pfam" id="PF12014">
    <property type="entry name" value="Cyclin_D1_bind"/>
    <property type="match status" value="1"/>
</dbReference>
<dbReference type="Gene3D" id="1.20.1280.50">
    <property type="match status" value="1"/>
</dbReference>
<dbReference type="GO" id="GO:0016567">
    <property type="term" value="P:protein ubiquitination"/>
    <property type="evidence" value="ECO:0007669"/>
    <property type="project" value="UniProtKB-UniPathway"/>
</dbReference>
<dbReference type="Proteomes" id="UP000230002">
    <property type="component" value="Unassembled WGS sequence"/>
</dbReference>
<evidence type="ECO:0000313" key="3">
    <source>
        <dbReference type="Proteomes" id="UP000230002"/>
    </source>
</evidence>
<dbReference type="EMBL" id="AYKW01000002">
    <property type="protein sequence ID" value="PIL35971.1"/>
    <property type="molecule type" value="Genomic_DNA"/>
</dbReference>
<dbReference type="InterPro" id="IPR036047">
    <property type="entry name" value="F-box-like_dom_sf"/>
</dbReference>
<dbReference type="Pfam" id="PF00646">
    <property type="entry name" value="F-box"/>
    <property type="match status" value="1"/>
</dbReference>
<protein>
    <recommendedName>
        <fullName evidence="1">F-box domain-containing protein</fullName>
    </recommendedName>
</protein>
<sequence length="483" mass="53406">MQHSVPDGPGPQSSAGHTGAIRSLPFDIIHILLDYTSPIDLLNLCCSCKALYAHFQNDSVWKHLSASYGLRDFTHFGGIPPRSIYTSLLYPYGGLLGLWAGDHPFTGSIMEFKVFPGDEREQGGIIGEVWHFPRSQTSTDDAVLPHYTRVLKISFGILPPNLSSPNTEPTPGSDTPQVYVLCDSDTPVLRTPPRTDPVHEVGTPHLSKLAFIPQSKTVHHIEFYRRTINLPEFPKPDAAWFDPSSARLPRLPALLDEPDADQSTIIKIFPALQLPKTWTSHTATAPHPAISIHCPHSRRCAYHSTRVPPSPFATLEPAHPQYFPLRCPLPLDPRAAADPRSATWTLDSLAGLWYGSYGAHGTEVLHLARGTAFWTSGMCATKLTGDVNVPRGAVSWVLEETDEHVEETFAFLAEVRGERPRRVLTGKGLLAARGFVESSVAGLVAVITDADEIQTFWAPLQVFRIYRRYKGREGEIHDLAQDE</sequence>
<dbReference type="OrthoDB" id="722566at2759"/>
<name>A0A2G8SQC3_9APHY</name>
<comment type="caution">
    <text evidence="2">The sequence shown here is derived from an EMBL/GenBank/DDBJ whole genome shotgun (WGS) entry which is preliminary data.</text>
</comment>
<feature type="domain" description="F-box" evidence="1">
    <location>
        <begin position="18"/>
        <end position="64"/>
    </location>
</feature>
<dbReference type="UniPathway" id="UPA00143"/>
<dbReference type="SUPFAM" id="SSF81383">
    <property type="entry name" value="F-box domain"/>
    <property type="match status" value="1"/>
</dbReference>
<evidence type="ECO:0000259" key="1">
    <source>
        <dbReference type="PROSITE" id="PS50181"/>
    </source>
</evidence>
<dbReference type="PROSITE" id="PS50181">
    <property type="entry name" value="FBOX"/>
    <property type="match status" value="1"/>
</dbReference>
<organism evidence="2 3">
    <name type="scientific">Ganoderma sinense ZZ0214-1</name>
    <dbReference type="NCBI Taxonomy" id="1077348"/>
    <lineage>
        <taxon>Eukaryota</taxon>
        <taxon>Fungi</taxon>
        <taxon>Dikarya</taxon>
        <taxon>Basidiomycota</taxon>
        <taxon>Agaricomycotina</taxon>
        <taxon>Agaricomycetes</taxon>
        <taxon>Polyporales</taxon>
        <taxon>Polyporaceae</taxon>
        <taxon>Ganoderma</taxon>
    </lineage>
</organism>
<accession>A0A2G8SQC3</accession>
<dbReference type="AlphaFoldDB" id="A0A2G8SQC3"/>
<keyword evidence="3" id="KW-1185">Reference proteome</keyword>
<evidence type="ECO:0000313" key="2">
    <source>
        <dbReference type="EMBL" id="PIL35971.1"/>
    </source>
</evidence>
<dbReference type="InterPro" id="IPR001810">
    <property type="entry name" value="F-box_dom"/>
</dbReference>
<dbReference type="STRING" id="1077348.A0A2G8SQC3"/>
<gene>
    <name evidence="2" type="ORF">GSI_01631</name>
</gene>